<dbReference type="HOGENOM" id="CLU_592771_0_0_3"/>
<feature type="region of interest" description="Disordered" evidence="1">
    <location>
        <begin position="267"/>
        <end position="297"/>
    </location>
</feature>
<dbReference type="Gene3D" id="3.40.50.1460">
    <property type="match status" value="1"/>
</dbReference>
<dbReference type="OrthoDB" id="581349at2"/>
<dbReference type="Proteomes" id="UP000008204">
    <property type="component" value="Chromosome"/>
</dbReference>
<keyword evidence="2" id="KW-0812">Transmembrane</keyword>
<dbReference type="KEGG" id="cyp:PCC8801_2693"/>
<evidence type="ECO:0000256" key="2">
    <source>
        <dbReference type="SAM" id="Phobius"/>
    </source>
</evidence>
<dbReference type="AlphaFoldDB" id="B7K5G1"/>
<evidence type="ECO:0000313" key="3">
    <source>
        <dbReference type="EMBL" id="ACK66694.1"/>
    </source>
</evidence>
<proteinExistence type="predicted"/>
<accession>B7K5G1</accession>
<organism evidence="3 4">
    <name type="scientific">Rippkaea orientalis (strain PCC 8801 / RF-1)</name>
    <name type="common">Cyanothece sp. (strain PCC 8801)</name>
    <dbReference type="NCBI Taxonomy" id="41431"/>
    <lineage>
        <taxon>Bacteria</taxon>
        <taxon>Bacillati</taxon>
        <taxon>Cyanobacteriota</taxon>
        <taxon>Cyanophyceae</taxon>
        <taxon>Oscillatoriophycideae</taxon>
        <taxon>Chroococcales</taxon>
        <taxon>Aphanothecaceae</taxon>
        <taxon>Rippkaea</taxon>
        <taxon>Rippkaea orientalis</taxon>
    </lineage>
</organism>
<dbReference type="STRING" id="41431.PCC8801_2693"/>
<sequence length="442" mass="49633">MENFRGMAIGIDGYRYWQPLQDAEANAQALYQYLSQNAQICHHQLLLLTDTSPQVEQLSTYPNRQTIQQWLDRWPNNVKLGWFVFQGYGISHQGHNYLIPIDGHPQAIPQTAIEMRSLLDTLQVKTQRLLMILNIRLINGDKGFKKRAIALAKERGIALIITVSSPQVSERLFTTALLEALRYYGYHLTLTNLEAYFRERLTPLGSPRDLSIITPMVVSPSLAAGRLPLLPFPQSEIKPSQIKVKLTPTVAQNTSVSASAPLGTLSLPSLPKSRTSVVPSPQPSPTSPTEAPVASSTSPQSKLNVKWFIWAALFSFILGFLGLIFLKLKPFQSSQQEFADQAMEENRQVLNYAKTRISVNQASRLNQAIEIVRQIEPNTPFYDEAQEHISRWSEGILEIAEGRAIQGNFSAAIAAAKLVPPDHPTFYNRAQRSIKHWQKLSK</sequence>
<feature type="transmembrane region" description="Helical" evidence="2">
    <location>
        <begin position="307"/>
        <end position="326"/>
    </location>
</feature>
<protein>
    <recommendedName>
        <fullName evidence="5">Peptidase C14 caspase catalytic subunit p20</fullName>
    </recommendedName>
</protein>
<evidence type="ECO:0000256" key="1">
    <source>
        <dbReference type="SAM" id="MobiDB-lite"/>
    </source>
</evidence>
<dbReference type="EMBL" id="CP001287">
    <property type="protein sequence ID" value="ACK66694.1"/>
    <property type="molecule type" value="Genomic_DNA"/>
</dbReference>
<reference evidence="4" key="1">
    <citation type="journal article" date="2011" name="MBio">
        <title>Novel metabolic attributes of the genus Cyanothece, comprising a group of unicellular nitrogen-fixing Cyanobacteria.</title>
        <authorList>
            <person name="Bandyopadhyay A."/>
            <person name="Elvitigala T."/>
            <person name="Welsh E."/>
            <person name="Stockel J."/>
            <person name="Liberton M."/>
            <person name="Min H."/>
            <person name="Sherman L.A."/>
            <person name="Pakrasi H.B."/>
        </authorList>
    </citation>
    <scope>NUCLEOTIDE SEQUENCE [LARGE SCALE GENOMIC DNA]</scope>
    <source>
        <strain evidence="4">PCC 8801</strain>
    </source>
</reference>
<dbReference type="eggNOG" id="COG4249">
    <property type="taxonomic scope" value="Bacteria"/>
</dbReference>
<evidence type="ECO:0000313" key="4">
    <source>
        <dbReference type="Proteomes" id="UP000008204"/>
    </source>
</evidence>
<keyword evidence="4" id="KW-1185">Reference proteome</keyword>
<dbReference type="RefSeq" id="WP_012595961.1">
    <property type="nucleotide sequence ID" value="NC_011726.1"/>
</dbReference>
<keyword evidence="2" id="KW-0472">Membrane</keyword>
<keyword evidence="2" id="KW-1133">Transmembrane helix</keyword>
<evidence type="ECO:0008006" key="5">
    <source>
        <dbReference type="Google" id="ProtNLM"/>
    </source>
</evidence>
<name>B7K5G1_RIPO1</name>
<gene>
    <name evidence="3" type="ordered locus">PCC8801_2693</name>
</gene>